<evidence type="ECO:0000256" key="1">
    <source>
        <dbReference type="ARBA" id="ARBA00023125"/>
    </source>
</evidence>
<sequence>MLTIPHSGPHQAASGIDLPASPACPEEASRSPVYRFGECEVHPVCRKILVRGMPRKLQPRPFDLLVYLIEHRNRTLSIDELLNAVWHEREVQVGSVAAAIARIRAALCERQGGTGAFIQTSHRFGYRFVAALDDVAHRA</sequence>
<accession>A0ABU1YSZ7</accession>
<keyword evidence="6" id="KW-1185">Reference proteome</keyword>
<dbReference type="GO" id="GO:0003677">
    <property type="term" value="F:DNA binding"/>
    <property type="evidence" value="ECO:0007669"/>
    <property type="project" value="UniProtKB-KW"/>
</dbReference>
<proteinExistence type="predicted"/>
<reference evidence="5 6" key="1">
    <citation type="submission" date="2023-07" db="EMBL/GenBank/DDBJ databases">
        <title>Sorghum-associated microbial communities from plants grown in Nebraska, USA.</title>
        <authorList>
            <person name="Schachtman D."/>
        </authorList>
    </citation>
    <scope>NUCLEOTIDE SEQUENCE [LARGE SCALE GENOMIC DNA]</scope>
    <source>
        <strain evidence="5 6">BE314</strain>
    </source>
</reference>
<dbReference type="PROSITE" id="PS51755">
    <property type="entry name" value="OMPR_PHOB"/>
    <property type="match status" value="1"/>
</dbReference>
<dbReference type="SUPFAM" id="SSF46894">
    <property type="entry name" value="C-terminal effector domain of the bipartite response regulators"/>
    <property type="match status" value="1"/>
</dbReference>
<dbReference type="InterPro" id="IPR036388">
    <property type="entry name" value="WH-like_DNA-bd_sf"/>
</dbReference>
<protein>
    <submittedName>
        <fullName evidence="5">DNA-binding winged helix-turn-helix (WHTH) protein</fullName>
    </submittedName>
</protein>
<dbReference type="InterPro" id="IPR016032">
    <property type="entry name" value="Sig_transdc_resp-reg_C-effctor"/>
</dbReference>
<organism evidence="5 6">
    <name type="scientific">Roseateles saccharophilus</name>
    <name type="common">Pseudomonas saccharophila</name>
    <dbReference type="NCBI Taxonomy" id="304"/>
    <lineage>
        <taxon>Bacteria</taxon>
        <taxon>Pseudomonadati</taxon>
        <taxon>Pseudomonadota</taxon>
        <taxon>Betaproteobacteria</taxon>
        <taxon>Burkholderiales</taxon>
        <taxon>Sphaerotilaceae</taxon>
        <taxon>Roseateles</taxon>
    </lineage>
</organism>
<gene>
    <name evidence="5" type="ORF">J2X20_003994</name>
</gene>
<evidence type="ECO:0000313" key="6">
    <source>
        <dbReference type="Proteomes" id="UP001180453"/>
    </source>
</evidence>
<feature type="domain" description="OmpR/PhoB-type" evidence="4">
    <location>
        <begin position="31"/>
        <end position="130"/>
    </location>
</feature>
<evidence type="ECO:0000256" key="3">
    <source>
        <dbReference type="SAM" id="MobiDB-lite"/>
    </source>
</evidence>
<dbReference type="Proteomes" id="UP001180453">
    <property type="component" value="Unassembled WGS sequence"/>
</dbReference>
<feature type="region of interest" description="Disordered" evidence="3">
    <location>
        <begin position="1"/>
        <end position="23"/>
    </location>
</feature>
<comment type="caution">
    <text evidence="5">The sequence shown here is derived from an EMBL/GenBank/DDBJ whole genome shotgun (WGS) entry which is preliminary data.</text>
</comment>
<dbReference type="InterPro" id="IPR001867">
    <property type="entry name" value="OmpR/PhoB-type_DNA-bd"/>
</dbReference>
<dbReference type="SMART" id="SM00862">
    <property type="entry name" value="Trans_reg_C"/>
    <property type="match status" value="1"/>
</dbReference>
<dbReference type="RefSeq" id="WP_310268370.1">
    <property type="nucleotide sequence ID" value="NZ_JAVDXU010000003.1"/>
</dbReference>
<keyword evidence="1 2" id="KW-0238">DNA-binding</keyword>
<evidence type="ECO:0000256" key="2">
    <source>
        <dbReference type="PROSITE-ProRule" id="PRU01091"/>
    </source>
</evidence>
<name>A0ABU1YSZ7_ROSSA</name>
<dbReference type="Pfam" id="PF00486">
    <property type="entry name" value="Trans_reg_C"/>
    <property type="match status" value="1"/>
</dbReference>
<dbReference type="EMBL" id="JAVDXU010000003">
    <property type="protein sequence ID" value="MDR7271326.1"/>
    <property type="molecule type" value="Genomic_DNA"/>
</dbReference>
<dbReference type="Gene3D" id="1.10.10.10">
    <property type="entry name" value="Winged helix-like DNA-binding domain superfamily/Winged helix DNA-binding domain"/>
    <property type="match status" value="1"/>
</dbReference>
<evidence type="ECO:0000313" key="5">
    <source>
        <dbReference type="EMBL" id="MDR7271326.1"/>
    </source>
</evidence>
<evidence type="ECO:0000259" key="4">
    <source>
        <dbReference type="PROSITE" id="PS51755"/>
    </source>
</evidence>
<feature type="DNA-binding region" description="OmpR/PhoB-type" evidence="2">
    <location>
        <begin position="31"/>
        <end position="130"/>
    </location>
</feature>